<feature type="region of interest" description="Disordered" evidence="7">
    <location>
        <begin position="56"/>
        <end position="78"/>
    </location>
</feature>
<evidence type="ECO:0000256" key="6">
    <source>
        <dbReference type="RuleBase" id="RU367028"/>
    </source>
</evidence>
<evidence type="ECO:0000259" key="8">
    <source>
        <dbReference type="PROSITE" id="PS51754"/>
    </source>
</evidence>
<accession>A0A0A9FP96</accession>
<evidence type="ECO:0000256" key="2">
    <source>
        <dbReference type="ARBA" id="ARBA00022491"/>
    </source>
</evidence>
<dbReference type="PROSITE" id="PS51754">
    <property type="entry name" value="OVATE"/>
    <property type="match status" value="1"/>
</dbReference>
<evidence type="ECO:0000256" key="7">
    <source>
        <dbReference type="SAM" id="MobiDB-lite"/>
    </source>
</evidence>
<protein>
    <recommendedName>
        <fullName evidence="6">Transcription repressor</fullName>
    </recommendedName>
    <alternativeName>
        <fullName evidence="6">Ovate family protein</fullName>
    </alternativeName>
</protein>
<evidence type="ECO:0000256" key="5">
    <source>
        <dbReference type="ARBA" id="ARBA00023242"/>
    </source>
</evidence>
<dbReference type="InterPro" id="IPR006458">
    <property type="entry name" value="Ovate_C"/>
</dbReference>
<dbReference type="PANTHER" id="PTHR33057:SF89">
    <property type="entry name" value="TRANSCRIPTION REPRESSOR"/>
    <property type="match status" value="1"/>
</dbReference>
<evidence type="ECO:0000256" key="3">
    <source>
        <dbReference type="ARBA" id="ARBA00023015"/>
    </source>
</evidence>
<evidence type="ECO:0000256" key="4">
    <source>
        <dbReference type="ARBA" id="ARBA00023163"/>
    </source>
</evidence>
<keyword evidence="5 6" id="KW-0539">Nucleus</keyword>
<dbReference type="PANTHER" id="PTHR33057">
    <property type="entry name" value="TRANSCRIPTION REPRESSOR OFP7-RELATED"/>
    <property type="match status" value="1"/>
</dbReference>
<reference evidence="9" key="2">
    <citation type="journal article" date="2015" name="Data Brief">
        <title>Shoot transcriptome of the giant reed, Arundo donax.</title>
        <authorList>
            <person name="Barrero R.A."/>
            <person name="Guerrero F.D."/>
            <person name="Moolhuijzen P."/>
            <person name="Goolsby J.A."/>
            <person name="Tidwell J."/>
            <person name="Bellgard S.E."/>
            <person name="Bellgard M.I."/>
        </authorList>
    </citation>
    <scope>NUCLEOTIDE SEQUENCE</scope>
    <source>
        <tissue evidence="9">Shoot tissue taken approximately 20 cm above the soil surface</tissue>
    </source>
</reference>
<dbReference type="AlphaFoldDB" id="A0A0A9FP96"/>
<sequence>MVKKQLGGLTSLFSSSSSNKHVTAGAVLPCPSSSSSMLSASPSSAWQWPSCGQPRTLSFRQQQQQEEVDGQGRHHHHHHMMMKQAYKTMNAAYFPDSVDSCFSNSFASVDSFSTAAFESSSPVEASEAEAETVIRALRSDRLFFEPAAASSFILIKETSSTKPTKMKAVDDGKQKDTIRTKKTAFGGATAMSVESQNPYRDFRESMEAMVMSHGVKDWRWLEEMLGWYLRANGKSTHGLIVGAFVDLLVALSTASPADSSPATPTICSSSSAFSSL</sequence>
<evidence type="ECO:0000313" key="9">
    <source>
        <dbReference type="EMBL" id="JAE12121.1"/>
    </source>
</evidence>
<dbReference type="GO" id="GO:0045892">
    <property type="term" value="P:negative regulation of DNA-templated transcription"/>
    <property type="evidence" value="ECO:0007669"/>
    <property type="project" value="UniProtKB-UniRule"/>
</dbReference>
<evidence type="ECO:0000256" key="1">
    <source>
        <dbReference type="ARBA" id="ARBA00004123"/>
    </source>
</evidence>
<keyword evidence="4 6" id="KW-0804">Transcription</keyword>
<comment type="function">
    <text evidence="6">Transcriptional repressor that regulates multiple aspects of plant growth and development.</text>
</comment>
<feature type="domain" description="OVATE" evidence="8">
    <location>
        <begin position="189"/>
        <end position="250"/>
    </location>
</feature>
<feature type="compositionally biased region" description="Polar residues" evidence="7">
    <location>
        <begin position="266"/>
        <end position="276"/>
    </location>
</feature>
<organism evidence="9">
    <name type="scientific">Arundo donax</name>
    <name type="common">Giant reed</name>
    <name type="synonym">Donax arundinaceus</name>
    <dbReference type="NCBI Taxonomy" id="35708"/>
    <lineage>
        <taxon>Eukaryota</taxon>
        <taxon>Viridiplantae</taxon>
        <taxon>Streptophyta</taxon>
        <taxon>Embryophyta</taxon>
        <taxon>Tracheophyta</taxon>
        <taxon>Spermatophyta</taxon>
        <taxon>Magnoliopsida</taxon>
        <taxon>Liliopsida</taxon>
        <taxon>Poales</taxon>
        <taxon>Poaceae</taxon>
        <taxon>PACMAD clade</taxon>
        <taxon>Arundinoideae</taxon>
        <taxon>Arundineae</taxon>
        <taxon>Arundo</taxon>
    </lineage>
</organism>
<name>A0A0A9FP96_ARUDO</name>
<dbReference type="NCBIfam" id="TIGR01568">
    <property type="entry name" value="A_thal_3678"/>
    <property type="match status" value="1"/>
</dbReference>
<dbReference type="InterPro" id="IPR038933">
    <property type="entry name" value="Ovate"/>
</dbReference>
<dbReference type="EMBL" id="GBRH01185775">
    <property type="protein sequence ID" value="JAE12121.1"/>
    <property type="molecule type" value="Transcribed_RNA"/>
</dbReference>
<feature type="compositionally biased region" description="Low complexity" evidence="7">
    <location>
        <begin position="255"/>
        <end position="265"/>
    </location>
</feature>
<proteinExistence type="predicted"/>
<keyword evidence="3 6" id="KW-0805">Transcription regulation</keyword>
<dbReference type="GO" id="GO:0005634">
    <property type="term" value="C:nucleus"/>
    <property type="evidence" value="ECO:0007669"/>
    <property type="project" value="UniProtKB-SubCell"/>
</dbReference>
<comment type="subcellular location">
    <subcellularLocation>
        <location evidence="1 6">Nucleus</location>
    </subcellularLocation>
</comment>
<keyword evidence="2 6" id="KW-0678">Repressor</keyword>
<feature type="region of interest" description="Disordered" evidence="7">
    <location>
        <begin position="255"/>
        <end position="276"/>
    </location>
</feature>
<dbReference type="Pfam" id="PF04844">
    <property type="entry name" value="Ovate"/>
    <property type="match status" value="1"/>
</dbReference>
<reference evidence="9" key="1">
    <citation type="submission" date="2014-09" db="EMBL/GenBank/DDBJ databases">
        <authorList>
            <person name="Magalhaes I.L.F."/>
            <person name="Oliveira U."/>
            <person name="Santos F.R."/>
            <person name="Vidigal T.H.D.A."/>
            <person name="Brescovit A.D."/>
            <person name="Santos A.J."/>
        </authorList>
    </citation>
    <scope>NUCLEOTIDE SEQUENCE</scope>
    <source>
        <tissue evidence="9">Shoot tissue taken approximately 20 cm above the soil surface</tissue>
    </source>
</reference>